<organism evidence="1 2">
    <name type="scientific">Botryotinia calthae</name>
    <dbReference type="NCBI Taxonomy" id="38488"/>
    <lineage>
        <taxon>Eukaryota</taxon>
        <taxon>Fungi</taxon>
        <taxon>Dikarya</taxon>
        <taxon>Ascomycota</taxon>
        <taxon>Pezizomycotina</taxon>
        <taxon>Leotiomycetes</taxon>
        <taxon>Helotiales</taxon>
        <taxon>Sclerotiniaceae</taxon>
        <taxon>Botryotinia</taxon>
    </lineage>
</organism>
<protein>
    <submittedName>
        <fullName evidence="1">Uncharacterized protein</fullName>
    </submittedName>
</protein>
<gene>
    <name evidence="1" type="ORF">BOTCAL_0451g00090</name>
</gene>
<evidence type="ECO:0000313" key="1">
    <source>
        <dbReference type="EMBL" id="TEY39732.1"/>
    </source>
</evidence>
<dbReference type="AlphaFoldDB" id="A0A4Y8CPT4"/>
<proteinExistence type="predicted"/>
<reference evidence="1 2" key="1">
    <citation type="submission" date="2017-11" db="EMBL/GenBank/DDBJ databases">
        <title>Comparative genomics of Botrytis spp.</title>
        <authorList>
            <person name="Valero-Jimenez C.A."/>
            <person name="Tapia P."/>
            <person name="Veloso J."/>
            <person name="Silva-Moreno E."/>
            <person name="Staats M."/>
            <person name="Valdes J.H."/>
            <person name="Van Kan J.A.L."/>
        </authorList>
    </citation>
    <scope>NUCLEOTIDE SEQUENCE [LARGE SCALE GENOMIC DNA]</scope>
    <source>
        <strain evidence="1 2">MUCL2830</strain>
    </source>
</reference>
<dbReference type="Proteomes" id="UP000297299">
    <property type="component" value="Unassembled WGS sequence"/>
</dbReference>
<comment type="caution">
    <text evidence="1">The sequence shown here is derived from an EMBL/GenBank/DDBJ whole genome shotgun (WGS) entry which is preliminary data.</text>
</comment>
<dbReference type="EMBL" id="PHWZ01000450">
    <property type="protein sequence ID" value="TEY39732.1"/>
    <property type="molecule type" value="Genomic_DNA"/>
</dbReference>
<name>A0A4Y8CPT4_9HELO</name>
<dbReference type="OrthoDB" id="3559163at2759"/>
<accession>A0A4Y8CPT4</accession>
<sequence>MSSPSVQSKVFTNISTKKYCSSTLARVLKKLLGEICLYIWKALTDLLSKVGNRIISHFLKIADAEAAIRAIKAQLVAQHVSFEQERMTHKDIEAKLQQQLDEYKSK</sequence>
<evidence type="ECO:0000313" key="2">
    <source>
        <dbReference type="Proteomes" id="UP000297299"/>
    </source>
</evidence>
<keyword evidence="2" id="KW-1185">Reference proteome</keyword>